<evidence type="ECO:0000313" key="5">
    <source>
        <dbReference type="Proteomes" id="UP000469385"/>
    </source>
</evidence>
<proteinExistence type="predicted"/>
<organism evidence="4 5">
    <name type="scientific">Ramlibacter pinisoli</name>
    <dbReference type="NCBI Taxonomy" id="2682844"/>
    <lineage>
        <taxon>Bacteria</taxon>
        <taxon>Pseudomonadati</taxon>
        <taxon>Pseudomonadota</taxon>
        <taxon>Betaproteobacteria</taxon>
        <taxon>Burkholderiales</taxon>
        <taxon>Comamonadaceae</taxon>
        <taxon>Ramlibacter</taxon>
    </lineage>
</organism>
<keyword evidence="2" id="KW-0472">Membrane</keyword>
<reference evidence="4 5" key="1">
    <citation type="submission" date="2019-12" db="EMBL/GenBank/DDBJ databases">
        <authorList>
            <person name="Huq M.A."/>
        </authorList>
    </citation>
    <scope>NUCLEOTIDE SEQUENCE [LARGE SCALE GENOMIC DNA]</scope>
    <source>
        <strain evidence="4 5">MAH-25</strain>
    </source>
</reference>
<keyword evidence="4" id="KW-0808">Transferase</keyword>
<dbReference type="EMBL" id="WSEL01000009">
    <property type="protein sequence ID" value="MVQ30744.1"/>
    <property type="molecule type" value="Genomic_DNA"/>
</dbReference>
<feature type="region of interest" description="Disordered" evidence="1">
    <location>
        <begin position="20"/>
        <end position="41"/>
    </location>
</feature>
<feature type="transmembrane region" description="Helical" evidence="2">
    <location>
        <begin position="227"/>
        <end position="245"/>
    </location>
</feature>
<keyword evidence="2" id="KW-0812">Transmembrane</keyword>
<keyword evidence="4" id="KW-0012">Acyltransferase</keyword>
<name>A0A6N8IUY6_9BURK</name>
<comment type="caution">
    <text evidence="4">The sequence shown here is derived from an EMBL/GenBank/DDBJ whole genome shotgun (WGS) entry which is preliminary data.</text>
</comment>
<feature type="transmembrane region" description="Helical" evidence="2">
    <location>
        <begin position="342"/>
        <end position="363"/>
    </location>
</feature>
<dbReference type="PANTHER" id="PTHR23028">
    <property type="entry name" value="ACETYLTRANSFERASE"/>
    <property type="match status" value="1"/>
</dbReference>
<keyword evidence="2" id="KW-1133">Transmembrane helix</keyword>
<feature type="transmembrane region" description="Helical" evidence="2">
    <location>
        <begin position="430"/>
        <end position="449"/>
    </location>
</feature>
<dbReference type="AlphaFoldDB" id="A0A6N8IUY6"/>
<evidence type="ECO:0000259" key="3">
    <source>
        <dbReference type="Pfam" id="PF01757"/>
    </source>
</evidence>
<gene>
    <name evidence="4" type="ORF">GON04_14885</name>
</gene>
<feature type="domain" description="Acyltransferase 3" evidence="3">
    <location>
        <begin position="195"/>
        <end position="516"/>
    </location>
</feature>
<dbReference type="Proteomes" id="UP000469385">
    <property type="component" value="Unassembled WGS sequence"/>
</dbReference>
<evidence type="ECO:0000256" key="1">
    <source>
        <dbReference type="SAM" id="MobiDB-lite"/>
    </source>
</evidence>
<feature type="region of interest" description="Disordered" evidence="1">
    <location>
        <begin position="119"/>
        <end position="187"/>
    </location>
</feature>
<feature type="transmembrane region" description="Helical" evidence="2">
    <location>
        <begin position="375"/>
        <end position="394"/>
    </location>
</feature>
<feature type="transmembrane region" description="Helical" evidence="2">
    <location>
        <begin position="266"/>
        <end position="282"/>
    </location>
</feature>
<dbReference type="InterPro" id="IPR050879">
    <property type="entry name" value="Acyltransferase_3"/>
</dbReference>
<dbReference type="PANTHER" id="PTHR23028:SF53">
    <property type="entry name" value="ACYL_TRANSF_3 DOMAIN-CONTAINING PROTEIN"/>
    <property type="match status" value="1"/>
</dbReference>
<keyword evidence="5" id="KW-1185">Reference proteome</keyword>
<evidence type="ECO:0000256" key="2">
    <source>
        <dbReference type="SAM" id="Phobius"/>
    </source>
</evidence>
<protein>
    <submittedName>
        <fullName evidence="4">Acyltransferase family protein</fullName>
    </submittedName>
</protein>
<feature type="transmembrane region" description="Helical" evidence="2">
    <location>
        <begin position="501"/>
        <end position="521"/>
    </location>
</feature>
<sequence>MAGAGGVLDRARCRRADAAVRRRRLPHPPGAPDGGQLPAGAAGQLLHPVRPAGHPRHPGRAHGCLLGRRHHRLPPAPELRGGPSAGPGALSALPEGGGARLAGQGLALAPWRHPVPGHHHRAGAGSGLGAHAARRQAAGPHRLHPLRDRPGRPHAGLAGSRLGQPAAGRRVPGLARGARPGAGRTAVSGGERVLGWDLLRGLCAVAVASYHLLSWQEVATLHAWGSYGVYLFFVLSGASLAYTYAPRLQAGTFGLAGFLGVRWMRLAPLYLLLMLLVVPWKAQRTGWGADLAGQVLLNASFLFGFTDPALRALLVGGWSLGIEAIFYLLFPLLLAAALRPRVGGALFAALVLLQAAWILSTVGSASGYEANAMRYHQAPAFAAYFMGGCLLGVARRQARADRPARTGLLVFVAGFAVMALVNPARQGGELLGWRGLLLTTLCFALVAVAGRLRWQGASARLAAWVGDATYGVYLLHPVLFFGLSFAVFPRLGVADPAGWPLAARCLFAAALLLAAFALALASERWYERPLRDWSRRRAAGRVTATP</sequence>
<evidence type="ECO:0000313" key="4">
    <source>
        <dbReference type="EMBL" id="MVQ30744.1"/>
    </source>
</evidence>
<dbReference type="GO" id="GO:0016020">
    <property type="term" value="C:membrane"/>
    <property type="evidence" value="ECO:0007669"/>
    <property type="project" value="TreeGrafter"/>
</dbReference>
<accession>A0A6N8IUY6</accession>
<dbReference type="GO" id="GO:0016747">
    <property type="term" value="F:acyltransferase activity, transferring groups other than amino-acyl groups"/>
    <property type="evidence" value="ECO:0007669"/>
    <property type="project" value="InterPro"/>
</dbReference>
<feature type="region of interest" description="Disordered" evidence="1">
    <location>
        <begin position="71"/>
        <end position="91"/>
    </location>
</feature>
<feature type="transmembrane region" description="Helical" evidence="2">
    <location>
        <begin position="470"/>
        <end position="489"/>
    </location>
</feature>
<dbReference type="GO" id="GO:0000271">
    <property type="term" value="P:polysaccharide biosynthetic process"/>
    <property type="evidence" value="ECO:0007669"/>
    <property type="project" value="TreeGrafter"/>
</dbReference>
<feature type="transmembrane region" description="Helical" evidence="2">
    <location>
        <begin position="406"/>
        <end position="424"/>
    </location>
</feature>
<feature type="compositionally biased region" description="Low complexity" evidence="1">
    <location>
        <begin position="165"/>
        <end position="184"/>
    </location>
</feature>
<dbReference type="Pfam" id="PF01757">
    <property type="entry name" value="Acyl_transf_3"/>
    <property type="match status" value="1"/>
</dbReference>
<feature type="transmembrane region" description="Helical" evidence="2">
    <location>
        <begin position="309"/>
        <end position="330"/>
    </location>
</feature>
<dbReference type="InterPro" id="IPR002656">
    <property type="entry name" value="Acyl_transf_3_dom"/>
</dbReference>